<keyword evidence="1" id="KW-1133">Transmembrane helix</keyword>
<dbReference type="EMBL" id="HF935279">
    <property type="protein sequence ID" value="CCX29603.1"/>
    <property type="molecule type" value="Genomic_DNA"/>
</dbReference>
<reference evidence="2 3" key="1">
    <citation type="journal article" date="2013" name="PLoS Genet.">
        <title>The genome and development-dependent transcriptomes of Pyronema confluens: a window into fungal evolution.</title>
        <authorList>
            <person name="Traeger S."/>
            <person name="Altegoer F."/>
            <person name="Freitag M."/>
            <person name="Gabaldon T."/>
            <person name="Kempken F."/>
            <person name="Kumar A."/>
            <person name="Marcet-Houben M."/>
            <person name="Poggeler S."/>
            <person name="Stajich J.E."/>
            <person name="Nowrousian M."/>
        </authorList>
    </citation>
    <scope>NUCLEOTIDE SEQUENCE [LARGE SCALE GENOMIC DNA]</scope>
    <source>
        <strain evidence="3">CBS 100304</strain>
        <tissue evidence="2">Vegetative mycelium</tissue>
    </source>
</reference>
<gene>
    <name evidence="2" type="ORF">PCON_05674</name>
</gene>
<keyword evidence="1" id="KW-0472">Membrane</keyword>
<keyword evidence="3" id="KW-1185">Reference proteome</keyword>
<name>U4LCK3_PYROM</name>
<keyword evidence="1" id="KW-0812">Transmembrane</keyword>
<sequence length="54" mass="6171">MFLLNSSDSTRYRSDPTNRVRSPYVYSVCCSIFALLLGPQINHTSYAILLQTRT</sequence>
<organism evidence="2 3">
    <name type="scientific">Pyronema omphalodes (strain CBS 100304)</name>
    <name type="common">Pyronema confluens</name>
    <dbReference type="NCBI Taxonomy" id="1076935"/>
    <lineage>
        <taxon>Eukaryota</taxon>
        <taxon>Fungi</taxon>
        <taxon>Dikarya</taxon>
        <taxon>Ascomycota</taxon>
        <taxon>Pezizomycotina</taxon>
        <taxon>Pezizomycetes</taxon>
        <taxon>Pezizales</taxon>
        <taxon>Pyronemataceae</taxon>
        <taxon>Pyronema</taxon>
    </lineage>
</organism>
<evidence type="ECO:0000313" key="2">
    <source>
        <dbReference type="EMBL" id="CCX29603.1"/>
    </source>
</evidence>
<protein>
    <submittedName>
        <fullName evidence="2">Uncharacterized protein</fullName>
    </submittedName>
</protein>
<accession>U4LCK3</accession>
<proteinExistence type="predicted"/>
<evidence type="ECO:0000256" key="1">
    <source>
        <dbReference type="SAM" id="Phobius"/>
    </source>
</evidence>
<dbReference type="Proteomes" id="UP000018144">
    <property type="component" value="Unassembled WGS sequence"/>
</dbReference>
<evidence type="ECO:0000313" key="3">
    <source>
        <dbReference type="Proteomes" id="UP000018144"/>
    </source>
</evidence>
<dbReference type="AlphaFoldDB" id="U4LCK3"/>
<feature type="transmembrane region" description="Helical" evidence="1">
    <location>
        <begin position="24"/>
        <end position="49"/>
    </location>
</feature>